<keyword evidence="1" id="KW-0378">Hydrolase</keyword>
<dbReference type="PANTHER" id="PTHR48070:SF6">
    <property type="entry name" value="ESTERASE OVCA2"/>
    <property type="match status" value="1"/>
</dbReference>
<feature type="compositionally biased region" description="Polar residues" evidence="2">
    <location>
        <begin position="244"/>
        <end position="253"/>
    </location>
</feature>
<dbReference type="InParanoid" id="A0A0C3PWV9"/>
<organism evidence="4 5">
    <name type="scientific">Pisolithus tinctorius Marx 270</name>
    <dbReference type="NCBI Taxonomy" id="870435"/>
    <lineage>
        <taxon>Eukaryota</taxon>
        <taxon>Fungi</taxon>
        <taxon>Dikarya</taxon>
        <taxon>Basidiomycota</taxon>
        <taxon>Agaricomycotina</taxon>
        <taxon>Agaricomycetes</taxon>
        <taxon>Agaricomycetidae</taxon>
        <taxon>Boletales</taxon>
        <taxon>Sclerodermatineae</taxon>
        <taxon>Pisolithaceae</taxon>
        <taxon>Pisolithus</taxon>
    </lineage>
</organism>
<evidence type="ECO:0000259" key="3">
    <source>
        <dbReference type="Pfam" id="PF03959"/>
    </source>
</evidence>
<dbReference type="Gene3D" id="3.40.50.1820">
    <property type="entry name" value="alpha/beta hydrolase"/>
    <property type="match status" value="1"/>
</dbReference>
<evidence type="ECO:0000256" key="1">
    <source>
        <dbReference type="ARBA" id="ARBA00022801"/>
    </source>
</evidence>
<sequence>MSATRKILMLHGYSQNGDIFSKRVGALRKAMGKDIEMVFIDAPIILQPIDLDGDPSNVSLNSFGASEANAASSDPALTPRAWWKANPERTTAHGLEESLMVLRDVLTRDRFDGVFGFSQGAAMAALLAALLEKPHAYEPFLLGGEAPHPRFQFCVAVSGFKVSDPISDKIFGGSYETPTLHVIGKTDVIVVEERSKALLSVSANARVEVHEGGHFVPSQAKWRVFWREYLRDPSEHVPSPGLVSKSQTNSGMNTPPALDYL</sequence>
<dbReference type="HOGENOM" id="CLU_051938_2_1_1"/>
<dbReference type="Proteomes" id="UP000054217">
    <property type="component" value="Unassembled WGS sequence"/>
</dbReference>
<keyword evidence="5" id="KW-1185">Reference proteome</keyword>
<evidence type="ECO:0000313" key="4">
    <source>
        <dbReference type="EMBL" id="KIO13841.1"/>
    </source>
</evidence>
<dbReference type="SUPFAM" id="SSF53474">
    <property type="entry name" value="alpha/beta-Hydrolases"/>
    <property type="match status" value="1"/>
</dbReference>
<dbReference type="Pfam" id="PF03959">
    <property type="entry name" value="FSH1"/>
    <property type="match status" value="1"/>
</dbReference>
<dbReference type="InterPro" id="IPR029058">
    <property type="entry name" value="AB_hydrolase_fold"/>
</dbReference>
<feature type="domain" description="Serine hydrolase" evidence="3">
    <location>
        <begin position="1"/>
        <end position="223"/>
    </location>
</feature>
<dbReference type="EMBL" id="KN831945">
    <property type="protein sequence ID" value="KIO13841.1"/>
    <property type="molecule type" value="Genomic_DNA"/>
</dbReference>
<dbReference type="InterPro" id="IPR050593">
    <property type="entry name" value="LovG"/>
</dbReference>
<reference evidence="5" key="2">
    <citation type="submission" date="2015-01" db="EMBL/GenBank/DDBJ databases">
        <title>Evolutionary Origins and Diversification of the Mycorrhizal Mutualists.</title>
        <authorList>
            <consortium name="DOE Joint Genome Institute"/>
            <consortium name="Mycorrhizal Genomics Consortium"/>
            <person name="Kohler A."/>
            <person name="Kuo A."/>
            <person name="Nagy L.G."/>
            <person name="Floudas D."/>
            <person name="Copeland A."/>
            <person name="Barry K.W."/>
            <person name="Cichocki N."/>
            <person name="Veneault-Fourrey C."/>
            <person name="LaButti K."/>
            <person name="Lindquist E.A."/>
            <person name="Lipzen A."/>
            <person name="Lundell T."/>
            <person name="Morin E."/>
            <person name="Murat C."/>
            <person name="Riley R."/>
            <person name="Ohm R."/>
            <person name="Sun H."/>
            <person name="Tunlid A."/>
            <person name="Henrissat B."/>
            <person name="Grigoriev I.V."/>
            <person name="Hibbett D.S."/>
            <person name="Martin F."/>
        </authorList>
    </citation>
    <scope>NUCLEOTIDE SEQUENCE [LARGE SCALE GENOMIC DNA]</scope>
    <source>
        <strain evidence="5">Marx 270</strain>
    </source>
</reference>
<proteinExistence type="predicted"/>
<dbReference type="PANTHER" id="PTHR48070">
    <property type="entry name" value="ESTERASE OVCA2"/>
    <property type="match status" value="1"/>
</dbReference>
<dbReference type="GO" id="GO:0016787">
    <property type="term" value="F:hydrolase activity"/>
    <property type="evidence" value="ECO:0007669"/>
    <property type="project" value="UniProtKB-KW"/>
</dbReference>
<evidence type="ECO:0000313" key="5">
    <source>
        <dbReference type="Proteomes" id="UP000054217"/>
    </source>
</evidence>
<dbReference type="InterPro" id="IPR005645">
    <property type="entry name" value="FSH-like_dom"/>
</dbReference>
<gene>
    <name evidence="4" type="ORF">M404DRAFT_992076</name>
</gene>
<evidence type="ECO:0000256" key="2">
    <source>
        <dbReference type="SAM" id="MobiDB-lite"/>
    </source>
</evidence>
<dbReference type="OrthoDB" id="2094269at2759"/>
<accession>A0A0C3PWV9</accession>
<protein>
    <recommendedName>
        <fullName evidence="3">Serine hydrolase domain-containing protein</fullName>
    </recommendedName>
</protein>
<name>A0A0C3PWV9_PISTI</name>
<reference evidence="4 5" key="1">
    <citation type="submission" date="2014-04" db="EMBL/GenBank/DDBJ databases">
        <authorList>
            <consortium name="DOE Joint Genome Institute"/>
            <person name="Kuo A."/>
            <person name="Kohler A."/>
            <person name="Costa M.D."/>
            <person name="Nagy L.G."/>
            <person name="Floudas D."/>
            <person name="Copeland A."/>
            <person name="Barry K.W."/>
            <person name="Cichocki N."/>
            <person name="Veneault-Fourrey C."/>
            <person name="LaButti K."/>
            <person name="Lindquist E.A."/>
            <person name="Lipzen A."/>
            <person name="Lundell T."/>
            <person name="Morin E."/>
            <person name="Murat C."/>
            <person name="Sun H."/>
            <person name="Tunlid A."/>
            <person name="Henrissat B."/>
            <person name="Grigoriev I.V."/>
            <person name="Hibbett D.S."/>
            <person name="Martin F."/>
            <person name="Nordberg H.P."/>
            <person name="Cantor M.N."/>
            <person name="Hua S.X."/>
        </authorList>
    </citation>
    <scope>NUCLEOTIDE SEQUENCE [LARGE SCALE GENOMIC DNA]</scope>
    <source>
        <strain evidence="4 5">Marx 270</strain>
    </source>
</reference>
<dbReference type="STRING" id="870435.A0A0C3PWV9"/>
<dbReference type="AlphaFoldDB" id="A0A0C3PWV9"/>
<dbReference type="GO" id="GO:0005737">
    <property type="term" value="C:cytoplasm"/>
    <property type="evidence" value="ECO:0007669"/>
    <property type="project" value="TreeGrafter"/>
</dbReference>
<feature type="region of interest" description="Disordered" evidence="2">
    <location>
        <begin position="237"/>
        <end position="261"/>
    </location>
</feature>
<dbReference type="GO" id="GO:0005634">
    <property type="term" value="C:nucleus"/>
    <property type="evidence" value="ECO:0007669"/>
    <property type="project" value="TreeGrafter"/>
</dbReference>